<organism evidence="1 2">
    <name type="scientific">Dorcoceras hygrometricum</name>
    <dbReference type="NCBI Taxonomy" id="472368"/>
    <lineage>
        <taxon>Eukaryota</taxon>
        <taxon>Viridiplantae</taxon>
        <taxon>Streptophyta</taxon>
        <taxon>Embryophyta</taxon>
        <taxon>Tracheophyta</taxon>
        <taxon>Spermatophyta</taxon>
        <taxon>Magnoliopsida</taxon>
        <taxon>eudicotyledons</taxon>
        <taxon>Gunneridae</taxon>
        <taxon>Pentapetalae</taxon>
        <taxon>asterids</taxon>
        <taxon>lamiids</taxon>
        <taxon>Lamiales</taxon>
        <taxon>Gesneriaceae</taxon>
        <taxon>Didymocarpoideae</taxon>
        <taxon>Trichosporeae</taxon>
        <taxon>Loxocarpinae</taxon>
        <taxon>Dorcoceras</taxon>
    </lineage>
</organism>
<name>A0A2Z7BGB4_9LAMI</name>
<evidence type="ECO:0000313" key="2">
    <source>
        <dbReference type="Proteomes" id="UP000250235"/>
    </source>
</evidence>
<dbReference type="AlphaFoldDB" id="A0A2Z7BGB4"/>
<protein>
    <submittedName>
        <fullName evidence="1">WD repeat-containing protein 82</fullName>
    </submittedName>
</protein>
<proteinExistence type="predicted"/>
<accession>A0A2Z7BGB4</accession>
<keyword evidence="2" id="KW-1185">Reference proteome</keyword>
<gene>
    <name evidence="1" type="ORF">F511_05433</name>
</gene>
<dbReference type="Proteomes" id="UP000250235">
    <property type="component" value="Unassembled WGS sequence"/>
</dbReference>
<dbReference type="EMBL" id="KV005921">
    <property type="protein sequence ID" value="KZV33310.1"/>
    <property type="molecule type" value="Genomic_DNA"/>
</dbReference>
<sequence length="137" mass="15188">MWLGPDYRALGSSNGFCRVMDCISSKVARSGLPAYDVPHFPPQQVNVEGLIKNRALSTIKLDIFFGSTGSNLSSLNCHQKCRDHLAKSSLMQDIKIHCGSFLTCNKSQDSVYLIGITIYIFHLAKECRGNSFEKGLQ</sequence>
<reference evidence="1 2" key="1">
    <citation type="journal article" date="2015" name="Proc. Natl. Acad. Sci. U.S.A.">
        <title>The resurrection genome of Boea hygrometrica: A blueprint for survival of dehydration.</title>
        <authorList>
            <person name="Xiao L."/>
            <person name="Yang G."/>
            <person name="Zhang L."/>
            <person name="Yang X."/>
            <person name="Zhao S."/>
            <person name="Ji Z."/>
            <person name="Zhou Q."/>
            <person name="Hu M."/>
            <person name="Wang Y."/>
            <person name="Chen M."/>
            <person name="Xu Y."/>
            <person name="Jin H."/>
            <person name="Xiao X."/>
            <person name="Hu G."/>
            <person name="Bao F."/>
            <person name="Hu Y."/>
            <person name="Wan P."/>
            <person name="Li L."/>
            <person name="Deng X."/>
            <person name="Kuang T."/>
            <person name="Xiang C."/>
            <person name="Zhu J.K."/>
            <person name="Oliver M.J."/>
            <person name="He Y."/>
        </authorList>
    </citation>
    <scope>NUCLEOTIDE SEQUENCE [LARGE SCALE GENOMIC DNA]</scope>
    <source>
        <strain evidence="2">cv. XS01</strain>
    </source>
</reference>
<evidence type="ECO:0000313" key="1">
    <source>
        <dbReference type="EMBL" id="KZV33310.1"/>
    </source>
</evidence>